<dbReference type="RefSeq" id="WP_094838130.1">
    <property type="nucleotide sequence ID" value="NZ_NEVQ01000013.1"/>
</dbReference>
<dbReference type="Proteomes" id="UP000216885">
    <property type="component" value="Unassembled WGS sequence"/>
</dbReference>
<keyword evidence="1" id="KW-0732">Signal</keyword>
<feature type="signal peptide" evidence="1">
    <location>
        <begin position="1"/>
        <end position="23"/>
    </location>
</feature>
<dbReference type="EMBL" id="NEVQ01000013">
    <property type="protein sequence ID" value="OZI56463.1"/>
    <property type="molecule type" value="Genomic_DNA"/>
</dbReference>
<dbReference type="NCBIfam" id="NF046053">
    <property type="entry name" value="lipo_BPTD_2524"/>
    <property type="match status" value="1"/>
</dbReference>
<dbReference type="PROSITE" id="PS51257">
    <property type="entry name" value="PROKAR_LIPOPROTEIN"/>
    <property type="match status" value="1"/>
</dbReference>
<name>A0A261U6H3_9BORD</name>
<dbReference type="AlphaFoldDB" id="A0A261U6H3"/>
<reference evidence="2 3" key="1">
    <citation type="submission" date="2017-05" db="EMBL/GenBank/DDBJ databases">
        <title>Complete and WGS of Bordetella genogroups.</title>
        <authorList>
            <person name="Spilker T."/>
            <person name="LiPuma J."/>
        </authorList>
    </citation>
    <scope>NUCLEOTIDE SEQUENCE [LARGE SCALE GENOMIC DNA]</scope>
    <source>
        <strain evidence="2 3">AU9919</strain>
    </source>
</reference>
<evidence type="ECO:0000313" key="2">
    <source>
        <dbReference type="EMBL" id="OZI56463.1"/>
    </source>
</evidence>
<proteinExistence type="predicted"/>
<evidence type="ECO:0000313" key="3">
    <source>
        <dbReference type="Proteomes" id="UP000216885"/>
    </source>
</evidence>
<organism evidence="2 3">
    <name type="scientific">Bordetella genomosp. 4</name>
    <dbReference type="NCBI Taxonomy" id="463044"/>
    <lineage>
        <taxon>Bacteria</taxon>
        <taxon>Pseudomonadati</taxon>
        <taxon>Pseudomonadota</taxon>
        <taxon>Betaproteobacteria</taxon>
        <taxon>Burkholderiales</taxon>
        <taxon>Alcaligenaceae</taxon>
        <taxon>Bordetella</taxon>
    </lineage>
</organism>
<evidence type="ECO:0000256" key="1">
    <source>
        <dbReference type="SAM" id="SignalP"/>
    </source>
</evidence>
<evidence type="ECO:0008006" key="4">
    <source>
        <dbReference type="Google" id="ProtNLM"/>
    </source>
</evidence>
<accession>A0A261U6H3</accession>
<feature type="chain" id="PRO_5012627748" description="Lipoprotein" evidence="1">
    <location>
        <begin position="24"/>
        <end position="145"/>
    </location>
</feature>
<protein>
    <recommendedName>
        <fullName evidence="4">Lipoprotein</fullName>
    </recommendedName>
</protein>
<comment type="caution">
    <text evidence="2">The sequence shown here is derived from an EMBL/GenBank/DDBJ whole genome shotgun (WGS) entry which is preliminary data.</text>
</comment>
<sequence>MIRIAVAALAVAGLAGCSTGISSGGNMPSDSLTVQSDYRSTYEAATAQAERCLRGTGAYTVHGTVDDASRTALMRVEAPITGDDVARVKITGQGDRESQVDILMWGRGIWNEKAVDAMRAAVIYQVPSCTTYMPKDPPAEQKSRK</sequence>
<keyword evidence="3" id="KW-1185">Reference proteome</keyword>
<gene>
    <name evidence="2" type="ORF">CAL20_13615</name>
</gene>